<accession>A0A8S9VF59</accession>
<dbReference type="AlphaFoldDB" id="A0A8S9VF59"/>
<proteinExistence type="predicted"/>
<feature type="non-terminal residue" evidence="2">
    <location>
        <position position="1"/>
    </location>
</feature>
<dbReference type="Pfam" id="PF08123">
    <property type="entry name" value="DOT1"/>
    <property type="match status" value="1"/>
</dbReference>
<feature type="domain" description="DOT1" evidence="1">
    <location>
        <begin position="118"/>
        <end position="259"/>
    </location>
</feature>
<dbReference type="GO" id="GO:0031151">
    <property type="term" value="F:histone H3K79 methyltransferase activity"/>
    <property type="evidence" value="ECO:0007669"/>
    <property type="project" value="InterPro"/>
</dbReference>
<evidence type="ECO:0000259" key="1">
    <source>
        <dbReference type="Pfam" id="PF08123"/>
    </source>
</evidence>
<protein>
    <submittedName>
        <fullName evidence="2">Histone methylation protein DOT1</fullName>
    </submittedName>
</protein>
<dbReference type="Gene3D" id="3.40.50.150">
    <property type="entry name" value="Vaccinia Virus protein VP39"/>
    <property type="match status" value="1"/>
</dbReference>
<gene>
    <name evidence="2" type="ORF">GN958_ATG00720</name>
</gene>
<dbReference type="Proteomes" id="UP000704712">
    <property type="component" value="Unassembled WGS sequence"/>
</dbReference>
<dbReference type="EMBL" id="JAACNO010000100">
    <property type="protein sequence ID" value="KAF4150094.1"/>
    <property type="molecule type" value="Genomic_DNA"/>
</dbReference>
<dbReference type="InterPro" id="IPR025789">
    <property type="entry name" value="DOT1_dom"/>
</dbReference>
<comment type="caution">
    <text evidence="2">The sequence shown here is derived from an EMBL/GenBank/DDBJ whole genome shotgun (WGS) entry which is preliminary data.</text>
</comment>
<sequence length="330" mass="36275">GAKSLSIVLAPSRFGGNQIRWLTFRMRGGPNPFPSSEAADMRRPQDNLEACWPLKKIAPADAPTKDVKRDARANLDRFSKFFTGTSASRSVACRTSLPIKTRNMHTLRSSHYSLDWLCGEITASGVTALLTALPPLKVTDVFADIRSSIGNEVAQVAAETSVGMSIEIEIQKQFAVLSKTTIAQATPKHSRVRKVVVHKGDIRNINKATCAALRSSTIAFANNLVFAPSTSDALDAFVTDAPRLVHIITMSKLCWRHRNGCTRRTCCTVLANFVGSFQQAFHGYPSFTTRTGTRKRLHDISYIINILFWHPTPNANVNILSHTNAAAVRI</sequence>
<reference evidence="2" key="1">
    <citation type="submission" date="2020-03" db="EMBL/GenBank/DDBJ databases">
        <title>Hybrid Assembly of Korean Phytophthora infestans isolates.</title>
        <authorList>
            <person name="Prokchorchik M."/>
            <person name="Lee Y."/>
            <person name="Seo J."/>
            <person name="Cho J.-H."/>
            <person name="Park Y.-E."/>
            <person name="Jang D.-C."/>
            <person name="Im J.-S."/>
            <person name="Choi J.-G."/>
            <person name="Park H.-J."/>
            <person name="Lee G.-B."/>
            <person name="Lee Y.-G."/>
            <person name="Hong S.-Y."/>
            <person name="Cho K."/>
            <person name="Sohn K.H."/>
        </authorList>
    </citation>
    <scope>NUCLEOTIDE SEQUENCE</scope>
    <source>
        <strain evidence="2">KR_2_A2</strain>
    </source>
</reference>
<evidence type="ECO:0000313" key="3">
    <source>
        <dbReference type="Proteomes" id="UP000704712"/>
    </source>
</evidence>
<dbReference type="InterPro" id="IPR029063">
    <property type="entry name" value="SAM-dependent_MTases_sf"/>
</dbReference>
<name>A0A8S9VF59_PHYIN</name>
<organism evidence="2 3">
    <name type="scientific">Phytophthora infestans</name>
    <name type="common">Potato late blight agent</name>
    <name type="synonym">Botrytis infestans</name>
    <dbReference type="NCBI Taxonomy" id="4787"/>
    <lineage>
        <taxon>Eukaryota</taxon>
        <taxon>Sar</taxon>
        <taxon>Stramenopiles</taxon>
        <taxon>Oomycota</taxon>
        <taxon>Peronosporomycetes</taxon>
        <taxon>Peronosporales</taxon>
        <taxon>Peronosporaceae</taxon>
        <taxon>Phytophthora</taxon>
    </lineage>
</organism>
<evidence type="ECO:0000313" key="2">
    <source>
        <dbReference type="EMBL" id="KAF4150094.1"/>
    </source>
</evidence>